<evidence type="ECO:0000313" key="2">
    <source>
        <dbReference type="EMBL" id="KAF1934605.1"/>
    </source>
</evidence>
<dbReference type="Gene3D" id="3.30.420.10">
    <property type="entry name" value="Ribonuclease H-like superfamily/Ribonuclease H"/>
    <property type="match status" value="1"/>
</dbReference>
<gene>
    <name evidence="2" type="ORF">EJ02DRAFT_471768</name>
</gene>
<sequence>MLEKYPKPEDWQHVRFSDKVHWSIGPEGKLQIIRKPGERYCSDCIQYTTNWEDEMKLSKNGKMSLEVYRDQILEPIVKPWLVQGDDFILEEDNDSGHGGGASKKWNVVKE</sequence>
<dbReference type="InterPro" id="IPR036397">
    <property type="entry name" value="RNaseH_sf"/>
</dbReference>
<name>A0A6A5S1L3_9PLEO</name>
<dbReference type="EMBL" id="ML976440">
    <property type="protein sequence ID" value="KAF1934605.1"/>
    <property type="molecule type" value="Genomic_DNA"/>
</dbReference>
<accession>A0A6A5S1L3</accession>
<feature type="region of interest" description="Disordered" evidence="1">
    <location>
        <begin position="91"/>
        <end position="110"/>
    </location>
</feature>
<evidence type="ECO:0000256" key="1">
    <source>
        <dbReference type="SAM" id="MobiDB-lite"/>
    </source>
</evidence>
<organism evidence="2 3">
    <name type="scientific">Clathrospora elynae</name>
    <dbReference type="NCBI Taxonomy" id="706981"/>
    <lineage>
        <taxon>Eukaryota</taxon>
        <taxon>Fungi</taxon>
        <taxon>Dikarya</taxon>
        <taxon>Ascomycota</taxon>
        <taxon>Pezizomycotina</taxon>
        <taxon>Dothideomycetes</taxon>
        <taxon>Pleosporomycetidae</taxon>
        <taxon>Pleosporales</taxon>
        <taxon>Diademaceae</taxon>
        <taxon>Clathrospora</taxon>
    </lineage>
</organism>
<keyword evidence="3" id="KW-1185">Reference proteome</keyword>
<reference evidence="2" key="1">
    <citation type="journal article" date="2020" name="Stud. Mycol.">
        <title>101 Dothideomycetes genomes: a test case for predicting lifestyles and emergence of pathogens.</title>
        <authorList>
            <person name="Haridas S."/>
            <person name="Albert R."/>
            <person name="Binder M."/>
            <person name="Bloem J."/>
            <person name="Labutti K."/>
            <person name="Salamov A."/>
            <person name="Andreopoulos B."/>
            <person name="Baker S."/>
            <person name="Barry K."/>
            <person name="Bills G."/>
            <person name="Bluhm B."/>
            <person name="Cannon C."/>
            <person name="Castanera R."/>
            <person name="Culley D."/>
            <person name="Daum C."/>
            <person name="Ezra D."/>
            <person name="Gonzalez J."/>
            <person name="Henrissat B."/>
            <person name="Kuo A."/>
            <person name="Liang C."/>
            <person name="Lipzen A."/>
            <person name="Lutzoni F."/>
            <person name="Magnuson J."/>
            <person name="Mondo S."/>
            <person name="Nolan M."/>
            <person name="Ohm R."/>
            <person name="Pangilinan J."/>
            <person name="Park H.-J."/>
            <person name="Ramirez L."/>
            <person name="Alfaro M."/>
            <person name="Sun H."/>
            <person name="Tritt A."/>
            <person name="Yoshinaga Y."/>
            <person name="Zwiers L.-H."/>
            <person name="Turgeon B."/>
            <person name="Goodwin S."/>
            <person name="Spatafora J."/>
            <person name="Crous P."/>
            <person name="Grigoriev I."/>
        </authorList>
    </citation>
    <scope>NUCLEOTIDE SEQUENCE</scope>
    <source>
        <strain evidence="2">CBS 161.51</strain>
    </source>
</reference>
<evidence type="ECO:0000313" key="3">
    <source>
        <dbReference type="Proteomes" id="UP000800038"/>
    </source>
</evidence>
<protein>
    <submittedName>
        <fullName evidence="2">Uncharacterized protein</fullName>
    </submittedName>
</protein>
<dbReference type="Proteomes" id="UP000800038">
    <property type="component" value="Unassembled WGS sequence"/>
</dbReference>
<dbReference type="GO" id="GO:0003676">
    <property type="term" value="F:nucleic acid binding"/>
    <property type="evidence" value="ECO:0007669"/>
    <property type="project" value="InterPro"/>
</dbReference>
<dbReference type="AlphaFoldDB" id="A0A6A5S1L3"/>
<dbReference type="OrthoDB" id="3599280at2759"/>
<proteinExistence type="predicted"/>